<sequence length="2219" mass="249530">MTGSLDLACTNIYTWIAKCAIYFLLLTASTLITGYVLRKRRSSILKSQRAPRTPLSELEFNVATPTDTAKSRRVSFSRRTGVAEFITNEATTTWKNVYEEQNKSMDSSGNDSAMNPPRQTIGHLGKNIFDQHFQEMEFVDYGGNIMLSSNPRVQEMNISMNINFTQQIAALECEEDDRKLAAPQHFELSSFTDQRSKLFGDEHTIPTIGDMSNKININFSAIEPVGSNNDKCDDLDEIQRDLDRSQPNVVCQGPFRGRNNSEYIEVDLNMTHIGMKNEYSDMSITDTIHSPKVQEVSKSNISVNNGTKSNVNKDWTVDKENIAINPYVSPKESLNFAINEVPDQILVFDGRKLTIQPENNDIFNKDNDEQHFRKTLLPNNSSERPTQRKTIILNVNDDLPNFIDDVSLLGQVHGLSISRDVTDQKNSINNQGENRITSTVINDNDEIANISVTQAIPTDILLEKQKEKDEKRQTIFFENDNGNLSMTQLVPTNYDVCTKETTNNKTVVYDGDNISFTQALPSNMLLSEKTNFFCQNSTLPTQNDLHMSLTQAVPNNMLLSSKFTQSNKRNTILYGDDTGDISITRVLPTNILMVENRNDINSATITTVDQSLEKNNSKNTIIYEKDSCNISMTETIPKNIIISNISTADKTKTTYYDKDQGNISETQVIPTTLVDFEIEIKKDVKELEDNQSFNKSKFVHDEKQRTNMSMTEAVTENILNASNVCDISVTQALPSNIIISDQEKYCNQGFAKEKSVEMKNTIVETVPENIILQNDILGSNTNAATRETESGNMLHLNSLALNISNTERKEATERKSFKNNLIETTHEGSPEDSFISESYKTRLDMSLTQLLHQNDVSLRTNIISDKRKTIVNGDNLSNIPVTQVITTKNLLNEIEFKSGNATQTDDGRNNEVLNNEFTESANMVTEYTQQNQHNISSCKASINPHSDISMYKEKAHNSTKQEDIVTNNQLCNHSFVSKTKQDILEHSKVISEKSEIESDGNNKGNDTINKTSANLLKQKEISQTSNNAVESLSYIQPKSETKINKSATEHNHQDLFVYQAVTTHNVSRHQNMEVERNDSRMDETLNESIERPTRISSNPNQSDGNLLNISKLQLTELENKEMSLDMSVNAVLKYDTSHQTEKPRNSILNELLNMSSKSLCESVDGIDDKHLMVKRGSQFDQIPEYFHKTQEAGLELSESIECKENKPEDSLLKENVLELKNLIYEPEKQNSAQTKRHFENVLSSNPDQVNFKENKNRTINESVNEIDSKKLQNSYRNRTFKTADDTNELLEMLSDFTDRTIAKETKEDEDKPSVNVNNVTALEDRTDCNEFKRTSLAKSRLSIMLSREDLLNNISMAHAVLQQAMTDMNESESINETHCETPVEQSDEIMDDANTARNLVRVSTEVVKKLQFDDSINEIKSKSDINLSPLKKTAFNDTSNLIESKAKVIPSYLSEVSDDIKSLMHDLVKPMADVIPFETSRLDEMTKNDPSTCSIQIQANIITSSQIDIDIESYPDSECDVAKTQANKGFDYNLKHADPTAAGLPAESLKNIPSTDGNKQTHIQHLQKQRVPEQILVFDHTNPLNNVVLSPAGQTDIHRYSPSKSSELIYEVKTDKSPQNSPIGNSVEEELNGQKISTYYNIITSATDCKPELTGSGSQSGDLSNERVENNSIVLVNSKPASADNSTNDIKTHIKDTEVNTLIVMKSNKELLEASSSLTLVNDDEQNVIEIEDDIGTTKSDLKNERNSPVKMIFKITDQDIQNFPSSVDLGDAENNTKAKKRIYSPAKSDQLKKVTLLSPEVTPKPLSKMQKLSDSPGRLKNASNRSSTAKPSKAEIENASKGSEKSLNISTTKKQTKSQKKSISNSKHKLEATVIVQHVTVECKIDAESKVKARETAEDMESESSSSSTLKSITVSQKEIKECLSPEMACSFTSSKAMKEIQCMPSVTTTISAEANSTSSDTSRLNWQTEDVNERGSKKLVLESESSENVLPKINMLLFIRSCECEWEYADLYTWQFMLMRRRLRLTLKLDHVHSNTPAHICVETPVLSTTVDVAHEDADTLSTTCVRLACEAMRYECGRGVKRADDAGALLRRCAGVARVARRWATAMLHVRLHLAYKLAHDGTLSLHVANIPLRCVWEVTMRLELVIEDARQAAWPRAGHVHVRDVTHGHDVTKVKEDVERLLARVPHDWGHVPKTIWKVFRYLKNKTEDNELLGI</sequence>
<comment type="caution">
    <text evidence="3">The sequence shown here is derived from an EMBL/GenBank/DDBJ whole genome shotgun (WGS) entry which is preliminary data.</text>
</comment>
<proteinExistence type="predicted"/>
<name>A0AAV1L008_9NEOP</name>
<reference evidence="3 4" key="1">
    <citation type="submission" date="2023-11" db="EMBL/GenBank/DDBJ databases">
        <authorList>
            <person name="Hedman E."/>
            <person name="Englund M."/>
            <person name="Stromberg M."/>
            <person name="Nyberg Akerstrom W."/>
            <person name="Nylinder S."/>
            <person name="Jareborg N."/>
            <person name="Kallberg Y."/>
            <person name="Kronander E."/>
        </authorList>
    </citation>
    <scope>NUCLEOTIDE SEQUENCE [LARGE SCALE GENOMIC DNA]</scope>
</reference>
<keyword evidence="2" id="KW-1133">Transmembrane helix</keyword>
<feature type="region of interest" description="Disordered" evidence="1">
    <location>
        <begin position="1797"/>
        <end position="1867"/>
    </location>
</feature>
<dbReference type="EMBL" id="CAVLGL010000082">
    <property type="protein sequence ID" value="CAK1587764.1"/>
    <property type="molecule type" value="Genomic_DNA"/>
</dbReference>
<protein>
    <submittedName>
        <fullName evidence="3">Uncharacterized protein</fullName>
    </submittedName>
</protein>
<accession>A0AAV1L008</accession>
<keyword evidence="2" id="KW-0812">Transmembrane</keyword>
<feature type="transmembrane region" description="Helical" evidence="2">
    <location>
        <begin position="12"/>
        <end position="37"/>
    </location>
</feature>
<gene>
    <name evidence="3" type="ORF">PARMNEM_LOCUS8498</name>
</gene>
<evidence type="ECO:0000256" key="1">
    <source>
        <dbReference type="SAM" id="MobiDB-lite"/>
    </source>
</evidence>
<evidence type="ECO:0000256" key="2">
    <source>
        <dbReference type="SAM" id="Phobius"/>
    </source>
</evidence>
<keyword evidence="4" id="KW-1185">Reference proteome</keyword>
<organism evidence="3 4">
    <name type="scientific">Parnassius mnemosyne</name>
    <name type="common">clouded apollo</name>
    <dbReference type="NCBI Taxonomy" id="213953"/>
    <lineage>
        <taxon>Eukaryota</taxon>
        <taxon>Metazoa</taxon>
        <taxon>Ecdysozoa</taxon>
        <taxon>Arthropoda</taxon>
        <taxon>Hexapoda</taxon>
        <taxon>Insecta</taxon>
        <taxon>Pterygota</taxon>
        <taxon>Neoptera</taxon>
        <taxon>Endopterygota</taxon>
        <taxon>Lepidoptera</taxon>
        <taxon>Glossata</taxon>
        <taxon>Ditrysia</taxon>
        <taxon>Papilionoidea</taxon>
        <taxon>Papilionidae</taxon>
        <taxon>Parnassiinae</taxon>
        <taxon>Parnassini</taxon>
        <taxon>Parnassius</taxon>
        <taxon>Driopa</taxon>
    </lineage>
</organism>
<dbReference type="Proteomes" id="UP001314205">
    <property type="component" value="Unassembled WGS sequence"/>
</dbReference>
<keyword evidence="2" id="KW-0472">Membrane</keyword>
<feature type="compositionally biased region" description="Polar residues" evidence="1">
    <location>
        <begin position="1822"/>
        <end position="1831"/>
    </location>
</feature>
<evidence type="ECO:0000313" key="4">
    <source>
        <dbReference type="Proteomes" id="UP001314205"/>
    </source>
</evidence>
<feature type="compositionally biased region" description="Basic and acidic residues" evidence="1">
    <location>
        <begin position="1833"/>
        <end position="1845"/>
    </location>
</feature>
<evidence type="ECO:0000313" key="3">
    <source>
        <dbReference type="EMBL" id="CAK1587764.1"/>
    </source>
</evidence>